<evidence type="ECO:0000313" key="3">
    <source>
        <dbReference type="Proteomes" id="UP000527355"/>
    </source>
</evidence>
<evidence type="ECO:0000256" key="1">
    <source>
        <dbReference type="SAM" id="MobiDB-lite"/>
    </source>
</evidence>
<evidence type="ECO:0000313" key="2">
    <source>
        <dbReference type="EMBL" id="KAF6336821.1"/>
    </source>
</evidence>
<accession>A0A7J7WHL9</accession>
<dbReference type="AlphaFoldDB" id="A0A7J7WHL9"/>
<dbReference type="EMBL" id="JABWUV010000008">
    <property type="protein sequence ID" value="KAF6336821.1"/>
    <property type="molecule type" value="Genomic_DNA"/>
</dbReference>
<comment type="caution">
    <text evidence="2">The sequence shown here is derived from an EMBL/GenBank/DDBJ whole genome shotgun (WGS) entry which is preliminary data.</text>
</comment>
<gene>
    <name evidence="2" type="ORF">mMyoMyo1_012040</name>
</gene>
<sequence>MLYRDDTLLIMSGCEDAARCTPSGKQTRSFLREDRRSRAQAQQRHFALRFKPFAEEINSNCTGRGVNWNSKLGQPPQRAFSLPPRREAPEEAAPAARAQRRRLTTVSGRSAHSCMFTGKGGQAPADRACQVPMRVVSTCGHVVRHRPRPNRPRPAPSTPIVSSYSPPGAFAVSMIRFCLVCFASSSFSVSYFAEISQSKSQTSCH</sequence>
<feature type="region of interest" description="Disordered" evidence="1">
    <location>
        <begin position="65"/>
        <end position="102"/>
    </location>
</feature>
<keyword evidence="3" id="KW-1185">Reference proteome</keyword>
<proteinExistence type="predicted"/>
<reference evidence="2 3" key="1">
    <citation type="journal article" date="2020" name="Nature">
        <title>Six reference-quality genomes reveal evolution of bat adaptations.</title>
        <authorList>
            <person name="Jebb D."/>
            <person name="Huang Z."/>
            <person name="Pippel M."/>
            <person name="Hughes G.M."/>
            <person name="Lavrichenko K."/>
            <person name="Devanna P."/>
            <person name="Winkler S."/>
            <person name="Jermiin L.S."/>
            <person name="Skirmuntt E.C."/>
            <person name="Katzourakis A."/>
            <person name="Burkitt-Gray L."/>
            <person name="Ray D.A."/>
            <person name="Sullivan K.A.M."/>
            <person name="Roscito J.G."/>
            <person name="Kirilenko B.M."/>
            <person name="Davalos L.M."/>
            <person name="Corthals A.P."/>
            <person name="Power M.L."/>
            <person name="Jones G."/>
            <person name="Ransome R.D."/>
            <person name="Dechmann D.K.N."/>
            <person name="Locatelli A.G."/>
            <person name="Puechmaille S.J."/>
            <person name="Fedrigo O."/>
            <person name="Jarvis E.D."/>
            <person name="Hiller M."/>
            <person name="Vernes S.C."/>
            <person name="Myers E.W."/>
            <person name="Teeling E.C."/>
        </authorList>
    </citation>
    <scope>NUCLEOTIDE SEQUENCE [LARGE SCALE GENOMIC DNA]</scope>
    <source>
        <strain evidence="2">MMyoMyo1</strain>
        <tissue evidence="2">Flight muscle</tissue>
    </source>
</reference>
<dbReference type="Proteomes" id="UP000527355">
    <property type="component" value="Unassembled WGS sequence"/>
</dbReference>
<organism evidence="2 3">
    <name type="scientific">Myotis myotis</name>
    <name type="common">Greater mouse-eared bat</name>
    <name type="synonym">Vespertilio myotis</name>
    <dbReference type="NCBI Taxonomy" id="51298"/>
    <lineage>
        <taxon>Eukaryota</taxon>
        <taxon>Metazoa</taxon>
        <taxon>Chordata</taxon>
        <taxon>Craniata</taxon>
        <taxon>Vertebrata</taxon>
        <taxon>Euteleostomi</taxon>
        <taxon>Mammalia</taxon>
        <taxon>Eutheria</taxon>
        <taxon>Laurasiatheria</taxon>
        <taxon>Chiroptera</taxon>
        <taxon>Yangochiroptera</taxon>
        <taxon>Vespertilionidae</taxon>
        <taxon>Myotis</taxon>
    </lineage>
</organism>
<name>A0A7J7WHL9_MYOMY</name>
<protein>
    <submittedName>
        <fullName evidence="2">Uncharacterized protein</fullName>
    </submittedName>
</protein>